<dbReference type="PANTHER" id="PTHR45772:SF2">
    <property type="entry name" value="ABC TRANSPORTER ATP-BINDING PROTEIN"/>
    <property type="match status" value="1"/>
</dbReference>
<dbReference type="InterPro" id="IPR027417">
    <property type="entry name" value="P-loop_NTPase"/>
</dbReference>
<evidence type="ECO:0000256" key="8">
    <source>
        <dbReference type="ARBA" id="ARBA00023136"/>
    </source>
</evidence>
<dbReference type="CDD" id="cd06581">
    <property type="entry name" value="TM_PBP1_LivM_like"/>
    <property type="match status" value="1"/>
</dbReference>
<keyword evidence="6 12" id="KW-0067">ATP-binding</keyword>
<evidence type="ECO:0000259" key="11">
    <source>
        <dbReference type="PROSITE" id="PS50893"/>
    </source>
</evidence>
<keyword evidence="3" id="KW-1003">Cell membrane</keyword>
<reference evidence="12 13" key="1">
    <citation type="submission" date="2023-08" db="EMBL/GenBank/DDBJ databases">
        <title>Alcaligenaceae gen. nov., a novel taxon isolated from the sludge of Yixing Pesticide Factory.</title>
        <authorList>
            <person name="Ruan L."/>
        </authorList>
    </citation>
    <scope>NUCLEOTIDE SEQUENCE [LARGE SCALE GENOMIC DNA]</scope>
    <source>
        <strain evidence="12 13">LG-2</strain>
    </source>
</reference>
<keyword evidence="7 10" id="KW-1133">Transmembrane helix</keyword>
<protein>
    <submittedName>
        <fullName evidence="12">Branched-chain amino acid ABC transporter ATP-binding protein/permease</fullName>
    </submittedName>
</protein>
<evidence type="ECO:0000256" key="3">
    <source>
        <dbReference type="ARBA" id="ARBA00022475"/>
    </source>
</evidence>
<dbReference type="Pfam" id="PF00005">
    <property type="entry name" value="ABC_tran"/>
    <property type="match status" value="1"/>
</dbReference>
<proteinExistence type="predicted"/>
<dbReference type="Pfam" id="PF02653">
    <property type="entry name" value="BPD_transp_2"/>
    <property type="match status" value="1"/>
</dbReference>
<dbReference type="InterPro" id="IPR003439">
    <property type="entry name" value="ABC_transporter-like_ATP-bd"/>
</dbReference>
<accession>A0ABU1D2A7</accession>
<keyword evidence="5" id="KW-0547">Nucleotide-binding</keyword>
<feature type="transmembrane region" description="Helical" evidence="10">
    <location>
        <begin position="126"/>
        <end position="147"/>
    </location>
</feature>
<evidence type="ECO:0000313" key="13">
    <source>
        <dbReference type="Proteomes" id="UP001232156"/>
    </source>
</evidence>
<feature type="transmembrane region" description="Helical" evidence="10">
    <location>
        <begin position="41"/>
        <end position="64"/>
    </location>
</feature>
<feature type="transmembrane region" description="Helical" evidence="10">
    <location>
        <begin position="97"/>
        <end position="119"/>
    </location>
</feature>
<evidence type="ECO:0000256" key="6">
    <source>
        <dbReference type="ARBA" id="ARBA00022840"/>
    </source>
</evidence>
<organism evidence="12 13">
    <name type="scientific">Yanghanlia caeni</name>
    <dbReference type="NCBI Taxonomy" id="3064283"/>
    <lineage>
        <taxon>Bacteria</taxon>
        <taxon>Pseudomonadati</taxon>
        <taxon>Pseudomonadota</taxon>
        <taxon>Betaproteobacteria</taxon>
        <taxon>Burkholderiales</taxon>
        <taxon>Alcaligenaceae</taxon>
        <taxon>Yanghanlia</taxon>
    </lineage>
</organism>
<evidence type="ECO:0000256" key="4">
    <source>
        <dbReference type="ARBA" id="ARBA00022692"/>
    </source>
</evidence>
<feature type="domain" description="ABC transporter" evidence="11">
    <location>
        <begin position="360"/>
        <end position="601"/>
    </location>
</feature>
<feature type="transmembrane region" description="Helical" evidence="10">
    <location>
        <begin position="258"/>
        <end position="282"/>
    </location>
</feature>
<dbReference type="EMBL" id="JAUZQE010000001">
    <property type="protein sequence ID" value="MDR4124521.1"/>
    <property type="molecule type" value="Genomic_DNA"/>
</dbReference>
<evidence type="ECO:0000313" key="12">
    <source>
        <dbReference type="EMBL" id="MDR4124521.1"/>
    </source>
</evidence>
<dbReference type="Gene3D" id="3.40.50.300">
    <property type="entry name" value="P-loop containing nucleotide triphosphate hydrolases"/>
    <property type="match status" value="1"/>
</dbReference>
<comment type="subcellular location">
    <subcellularLocation>
        <location evidence="1">Cell membrane</location>
        <topology evidence="1">Multi-pass membrane protein</topology>
    </subcellularLocation>
</comment>
<evidence type="ECO:0000256" key="9">
    <source>
        <dbReference type="SAM" id="MobiDB-lite"/>
    </source>
</evidence>
<gene>
    <name evidence="12" type="ORF">Q8947_00795</name>
</gene>
<dbReference type="PROSITE" id="PS50893">
    <property type="entry name" value="ABC_TRANSPORTER_2"/>
    <property type="match status" value="1"/>
</dbReference>
<dbReference type="GO" id="GO:0005524">
    <property type="term" value="F:ATP binding"/>
    <property type="evidence" value="ECO:0007669"/>
    <property type="project" value="UniProtKB-KW"/>
</dbReference>
<evidence type="ECO:0000256" key="7">
    <source>
        <dbReference type="ARBA" id="ARBA00022989"/>
    </source>
</evidence>
<dbReference type="InterPro" id="IPR003593">
    <property type="entry name" value="AAA+_ATPase"/>
</dbReference>
<keyword evidence="8 10" id="KW-0472">Membrane</keyword>
<dbReference type="Pfam" id="PF12399">
    <property type="entry name" value="BCA_ABC_TP_C"/>
    <property type="match status" value="1"/>
</dbReference>
<dbReference type="SUPFAM" id="SSF52540">
    <property type="entry name" value="P-loop containing nucleoside triphosphate hydrolases"/>
    <property type="match status" value="1"/>
</dbReference>
<keyword evidence="4 10" id="KW-0812">Transmembrane</keyword>
<feature type="transmembrane region" description="Helical" evidence="10">
    <location>
        <begin position="217"/>
        <end position="238"/>
    </location>
</feature>
<dbReference type="CDD" id="cd03219">
    <property type="entry name" value="ABC_Mj1267_LivG_branched"/>
    <property type="match status" value="1"/>
</dbReference>
<evidence type="ECO:0000256" key="1">
    <source>
        <dbReference type="ARBA" id="ARBA00004651"/>
    </source>
</evidence>
<sequence>MTHASSLHAARRRWPLARWVAGIVLALCVVLPVYALATGHAFMLALMTRIVVLAIAAVALNLVLGFGGMVSFGHALFLGLGVYSAAIPAFHGLDNGLLHLLIALAACGLTGLATGAVALRTQGIAFIMITLAFAQMFYFVFVSLSPYGGDDGLRLAAGSRLAGLTLTQPGVLYAVALVVLFAALYGTRRLVAARFGMVLRGARINERRMLALGFPTFRYRLAAYVISAMLCGVAGVLYANLTQFAAPSYMSWAMSGELIVMVVLGGMGSIMGPLYGAAAMLLTEEALKSITDHWMIIFGPAIVAVAVASRRGIAGLLAGPAGAGTAATAAPSPAPPDAAPGNDARPADARSTAQPAPARLEVSGLVKRYGGLLATDNLSLELETGSIHAVIGPNGAGKSTLIGQLSGEIEPDAGRIVLDGRDITRLPVHTRSLLGLMRSYQITSILPEFTVLENVLLAVQARQGHSFRFWQPVAQQPQLRDPALAALREVGLDAHAHTPAGVLAHGQQRQLELAMVLAGEPRVLLLDEPMAGMSQAESQQMTALLSRLRKRYALLLVEHDMEAVFSLADRISVLVYGRCIASASPAEIRRSPEVQSAYLGDEA</sequence>
<comment type="caution">
    <text evidence="12">The sequence shown here is derived from an EMBL/GenBank/DDBJ whole genome shotgun (WGS) entry which is preliminary data.</text>
</comment>
<dbReference type="Proteomes" id="UP001232156">
    <property type="component" value="Unassembled WGS sequence"/>
</dbReference>
<feature type="transmembrane region" description="Helical" evidence="10">
    <location>
        <begin position="294"/>
        <end position="313"/>
    </location>
</feature>
<evidence type="ECO:0000256" key="5">
    <source>
        <dbReference type="ARBA" id="ARBA00022741"/>
    </source>
</evidence>
<dbReference type="InterPro" id="IPR001851">
    <property type="entry name" value="ABC_transp_permease"/>
</dbReference>
<feature type="region of interest" description="Disordered" evidence="9">
    <location>
        <begin position="326"/>
        <end position="355"/>
    </location>
</feature>
<dbReference type="SMART" id="SM00382">
    <property type="entry name" value="AAA"/>
    <property type="match status" value="1"/>
</dbReference>
<evidence type="ECO:0000256" key="10">
    <source>
        <dbReference type="SAM" id="Phobius"/>
    </source>
</evidence>
<feature type="transmembrane region" description="Helical" evidence="10">
    <location>
        <begin position="167"/>
        <end position="187"/>
    </location>
</feature>
<dbReference type="InterPro" id="IPR051120">
    <property type="entry name" value="ABC_AA/LPS_Transport"/>
</dbReference>
<dbReference type="PANTHER" id="PTHR45772">
    <property type="entry name" value="CONSERVED COMPONENT OF ABC TRANSPORTER FOR NATURAL AMINO ACIDS-RELATED"/>
    <property type="match status" value="1"/>
</dbReference>
<evidence type="ECO:0000256" key="2">
    <source>
        <dbReference type="ARBA" id="ARBA00022448"/>
    </source>
</evidence>
<keyword evidence="13" id="KW-1185">Reference proteome</keyword>
<keyword evidence="2" id="KW-0813">Transport</keyword>
<name>A0ABU1D2A7_9BURK</name>
<dbReference type="RefSeq" id="WP_347286190.1">
    <property type="nucleotide sequence ID" value="NZ_JAUZQE010000001.1"/>
</dbReference>
<dbReference type="InterPro" id="IPR032823">
    <property type="entry name" value="BCA_ABC_TP_C"/>
</dbReference>
<feature type="transmembrane region" description="Helical" evidence="10">
    <location>
        <begin position="16"/>
        <end position="35"/>
    </location>
</feature>
<dbReference type="InterPro" id="IPR043428">
    <property type="entry name" value="LivM-like"/>
</dbReference>